<proteinExistence type="inferred from homology"/>
<dbReference type="SUPFAM" id="SSF53067">
    <property type="entry name" value="Actin-like ATPase domain"/>
    <property type="match status" value="2"/>
</dbReference>
<evidence type="ECO:0000256" key="4">
    <source>
        <dbReference type="ARBA" id="ARBA00022777"/>
    </source>
</evidence>
<organism evidence="6 7">
    <name type="scientific">Pseudonocardia kunmingensis</name>
    <dbReference type="NCBI Taxonomy" id="630975"/>
    <lineage>
        <taxon>Bacteria</taxon>
        <taxon>Bacillati</taxon>
        <taxon>Actinomycetota</taxon>
        <taxon>Actinomycetes</taxon>
        <taxon>Pseudonocardiales</taxon>
        <taxon>Pseudonocardiaceae</taxon>
        <taxon>Pseudonocardia</taxon>
    </lineage>
</organism>
<dbReference type="InterPro" id="IPR018484">
    <property type="entry name" value="FGGY_N"/>
</dbReference>
<dbReference type="CDD" id="cd07773">
    <property type="entry name" value="ASKHA_NBD_FGGY_FK"/>
    <property type="match status" value="1"/>
</dbReference>
<evidence type="ECO:0000313" key="6">
    <source>
        <dbReference type="EMBL" id="TQM09512.1"/>
    </source>
</evidence>
<evidence type="ECO:0000256" key="2">
    <source>
        <dbReference type="ARBA" id="ARBA00022629"/>
    </source>
</evidence>
<dbReference type="PANTHER" id="PTHR43095:SF5">
    <property type="entry name" value="XYLULOSE KINASE"/>
    <property type="match status" value="1"/>
</dbReference>
<evidence type="ECO:0000256" key="3">
    <source>
        <dbReference type="ARBA" id="ARBA00022679"/>
    </source>
</evidence>
<comment type="similarity">
    <text evidence="1">Belongs to the FGGY kinase family.</text>
</comment>
<gene>
    <name evidence="6" type="ORF">FB558_5271</name>
</gene>
<dbReference type="GO" id="GO:0016301">
    <property type="term" value="F:kinase activity"/>
    <property type="evidence" value="ECO:0007669"/>
    <property type="project" value="UniProtKB-KW"/>
</dbReference>
<dbReference type="InterPro" id="IPR000577">
    <property type="entry name" value="Carb_kinase_FGGY"/>
</dbReference>
<keyword evidence="2" id="KW-0859">Xylose metabolism</keyword>
<feature type="domain" description="Carbohydrate kinase FGGY N-terminal" evidence="5">
    <location>
        <begin position="16"/>
        <end position="254"/>
    </location>
</feature>
<comment type="caution">
    <text evidence="6">The sequence shown here is derived from an EMBL/GenBank/DDBJ whole genome shotgun (WGS) entry which is preliminary data.</text>
</comment>
<dbReference type="InterPro" id="IPR043129">
    <property type="entry name" value="ATPase_NBD"/>
</dbReference>
<dbReference type="Gene3D" id="3.30.420.40">
    <property type="match status" value="2"/>
</dbReference>
<dbReference type="PANTHER" id="PTHR43095">
    <property type="entry name" value="SUGAR KINASE"/>
    <property type="match status" value="1"/>
</dbReference>
<evidence type="ECO:0000259" key="5">
    <source>
        <dbReference type="Pfam" id="PF00370"/>
    </source>
</evidence>
<dbReference type="PIRSF" id="PIRSF000538">
    <property type="entry name" value="GlpK"/>
    <property type="match status" value="1"/>
</dbReference>
<name>A0A543DJK4_9PSEU</name>
<keyword evidence="3" id="KW-0808">Transferase</keyword>
<dbReference type="EMBL" id="VFPA01000003">
    <property type="protein sequence ID" value="TQM09512.1"/>
    <property type="molecule type" value="Genomic_DNA"/>
</dbReference>
<dbReference type="Proteomes" id="UP000315677">
    <property type="component" value="Unassembled WGS sequence"/>
</dbReference>
<accession>A0A543DJK4</accession>
<protein>
    <submittedName>
        <fullName evidence="6">Sugar (Pentulose or hexulose) kinase</fullName>
    </submittedName>
</protein>
<sequence length="459" mass="46992">MFPSNGAKVNMTGPLLVGLDVGTTSSKAVVVTADGREVARGRSRTPWVHTGDGVELDAVELAAAARSAVEQALAAAPPGPVAGLGVASMAESGVLLDRHGRPTAPVIAWHDRRDRVEVDELAAEIGGERFSAVTGLPLWGQWSLTKQRWLHRHRPTSAAAAVRRLNVAEWIVRDLGGDEGAEPSLASRTGWLQLASRTWWPETLGFSGITESLLPPLHAGGESWGRVRADEPVGRLAGATLTVAGHDHQSAAVGVGAAGIGDELDSCGTAEALVRTVAPGLPADAVAALTTGGITVGWHVLPDRWCLLGGTEGGLTLTRVLAMLGLDSGALAELDPRATALAGTPVEVATDDRGVVLRGIGDGVGPAQVWRAALERITAEAGVLHELMSRAAGPVAGLVAAGGWARSEALVAVKERVLGPVARPPVTEAGARGAALLAGLAAGVLTDLDELPPPAESLL</sequence>
<evidence type="ECO:0000256" key="1">
    <source>
        <dbReference type="ARBA" id="ARBA00009156"/>
    </source>
</evidence>
<dbReference type="AlphaFoldDB" id="A0A543DJK4"/>
<dbReference type="InterPro" id="IPR050406">
    <property type="entry name" value="FGGY_Carb_Kinase"/>
</dbReference>
<keyword evidence="2" id="KW-0119">Carbohydrate metabolism</keyword>
<dbReference type="Pfam" id="PF00370">
    <property type="entry name" value="FGGY_N"/>
    <property type="match status" value="1"/>
</dbReference>
<reference evidence="6 7" key="1">
    <citation type="submission" date="2019-06" db="EMBL/GenBank/DDBJ databases">
        <title>Sequencing the genomes of 1000 actinobacteria strains.</title>
        <authorList>
            <person name="Klenk H.-P."/>
        </authorList>
    </citation>
    <scope>NUCLEOTIDE SEQUENCE [LARGE SCALE GENOMIC DNA]</scope>
    <source>
        <strain evidence="6 7">DSM 45301</strain>
    </source>
</reference>
<dbReference type="GO" id="GO:0042732">
    <property type="term" value="P:D-xylose metabolic process"/>
    <property type="evidence" value="ECO:0007669"/>
    <property type="project" value="UniProtKB-KW"/>
</dbReference>
<keyword evidence="7" id="KW-1185">Reference proteome</keyword>
<evidence type="ECO:0000313" key="7">
    <source>
        <dbReference type="Proteomes" id="UP000315677"/>
    </source>
</evidence>
<keyword evidence="4 6" id="KW-0418">Kinase</keyword>